<dbReference type="PANTHER" id="PTHR24067">
    <property type="entry name" value="UBIQUITIN-CONJUGATING ENZYME E2"/>
    <property type="match status" value="1"/>
</dbReference>
<dbReference type="InterPro" id="IPR036465">
    <property type="entry name" value="vWFA_dom_sf"/>
</dbReference>
<name>A0ABR2L9X5_9EUKA</name>
<feature type="region of interest" description="Disordered" evidence="1">
    <location>
        <begin position="1"/>
        <end position="25"/>
    </location>
</feature>
<feature type="compositionally biased region" description="Basic residues" evidence="1">
    <location>
        <begin position="1"/>
        <end position="13"/>
    </location>
</feature>
<evidence type="ECO:0000259" key="2">
    <source>
        <dbReference type="PROSITE" id="PS50127"/>
    </source>
</evidence>
<dbReference type="InterPro" id="IPR002035">
    <property type="entry name" value="VWF_A"/>
</dbReference>
<protein>
    <recommendedName>
        <fullName evidence="6">UBC core domain-containing protein</fullName>
    </recommendedName>
</protein>
<keyword evidence="5" id="KW-1185">Reference proteome</keyword>
<dbReference type="SUPFAM" id="SSF53300">
    <property type="entry name" value="vWA-like"/>
    <property type="match status" value="1"/>
</dbReference>
<dbReference type="Proteomes" id="UP001470230">
    <property type="component" value="Unassembled WGS sequence"/>
</dbReference>
<feature type="domain" description="VWFA" evidence="3">
    <location>
        <begin position="451"/>
        <end position="659"/>
    </location>
</feature>
<dbReference type="PROSITE" id="PS50234">
    <property type="entry name" value="VWFA"/>
    <property type="match status" value="1"/>
</dbReference>
<sequence>MKPIKPKRPKKASSQKSQNRLTLELHPEPPKKILQEIPNINPHDIDLFDKVNPLARGEASPGKIKFYCTGSIDLMLKGIDVELDMNMNPDQCKAYLLEQINSKNLLNKYDERIKLDIFLPGGIPFSRGELSDLFNNLVFKPKPVIYGILYRFDTTMNTDEQLDEVCFELCNASNAEKRGLISPLCDSSDRGLADMACLLGYINNGGIHSDKLIKACAAFTHFPPLITSLSRIFEQTDINGHDIIAVTSSLFTFIRDYIPFTVEDRYILEFTLRFCTYMTCSRKIPDELPLLPINISSNEKSSASIKTESNEEKKSVWNTDFLNNLNQLKTIYLWQEDIKDFSFNYLEFDENHKPEPRSIEYIHNVQSTFKPILPLSIQFVINYQIVQGTDYNYLFLTPTPTKDSKCQNFVEIANPMTGMIESVDIDSFASSNSKNNIDTTQLVDPINVKEIIDVCLDESGSMKLDINKKMVNPKKLPEKFSRVDIAQQYLTLFANRAYGFRISCILGLISFNDQVTPRCPLSPLVPDFETKGLNGLHPNKCTRLWDAIMASCDRLVKFSLDKNGKPLFKNARKRILVVSDGDDHTSDVTIVDVAKRLKENGIVLDSVIIEKSDDCKKLATLSHITGGLSFKASDNIEQDLKIFQQISFLSLEKRAKSRIELIPGQRKTITTNIKPNDITAEFIEEANKHTQFDTEVTNDEDKINRSLTQLSTPRSVCYLSQKENRQIPNSSQRRIFRELHYAALINDPKSEFFDSDMKIFTNTTSINQWAVFLRGPSDSPYADKWWYLLVTFSELYPCQPPQFRFISIPYHLNVSSEGFICLNIIDKSYMATMHVKDILQDIKQIFITTFEATPVQIDVFNTYRTDRERYNQLARESALNNAKDSFEDYFSGRLVIKDEVSDDFSLNFSPENIPKYMISQVTMKFLRKENMIRASSGVYYDRDELRQLLTSHKDPVCVITGKPLTEDPSEI</sequence>
<dbReference type="InterPro" id="IPR000608">
    <property type="entry name" value="UBC"/>
</dbReference>
<comment type="caution">
    <text evidence="4">The sequence shown here is derived from an EMBL/GenBank/DDBJ whole genome shotgun (WGS) entry which is preliminary data.</text>
</comment>
<feature type="domain" description="UBC core" evidence="2">
    <location>
        <begin position="730"/>
        <end position="883"/>
    </location>
</feature>
<accession>A0ABR2L9X5</accession>
<dbReference type="PROSITE" id="PS50127">
    <property type="entry name" value="UBC_2"/>
    <property type="match status" value="1"/>
</dbReference>
<dbReference type="InterPro" id="IPR050113">
    <property type="entry name" value="Ub_conjugating_enzyme"/>
</dbReference>
<evidence type="ECO:0008006" key="6">
    <source>
        <dbReference type="Google" id="ProtNLM"/>
    </source>
</evidence>
<dbReference type="InterPro" id="IPR016135">
    <property type="entry name" value="UBQ-conjugating_enzyme/RWD"/>
</dbReference>
<dbReference type="EMBL" id="JAPFFF010000001">
    <property type="protein sequence ID" value="KAK8900163.1"/>
    <property type="molecule type" value="Genomic_DNA"/>
</dbReference>
<dbReference type="SMART" id="SM00212">
    <property type="entry name" value="UBCc"/>
    <property type="match status" value="1"/>
</dbReference>
<gene>
    <name evidence="4" type="ORF">M9Y10_002486</name>
</gene>
<evidence type="ECO:0000313" key="5">
    <source>
        <dbReference type="Proteomes" id="UP001470230"/>
    </source>
</evidence>
<dbReference type="CDD" id="cd00198">
    <property type="entry name" value="vWFA"/>
    <property type="match status" value="1"/>
</dbReference>
<reference evidence="4 5" key="1">
    <citation type="submission" date="2024-04" db="EMBL/GenBank/DDBJ databases">
        <title>Tritrichomonas musculus Genome.</title>
        <authorList>
            <person name="Alves-Ferreira E."/>
            <person name="Grigg M."/>
            <person name="Lorenzi H."/>
            <person name="Galac M."/>
        </authorList>
    </citation>
    <scope>NUCLEOTIDE SEQUENCE [LARGE SCALE GENOMIC DNA]</scope>
    <source>
        <strain evidence="4 5">EAF2021</strain>
    </source>
</reference>
<evidence type="ECO:0000313" key="4">
    <source>
        <dbReference type="EMBL" id="KAK8900163.1"/>
    </source>
</evidence>
<evidence type="ECO:0000256" key="1">
    <source>
        <dbReference type="SAM" id="MobiDB-lite"/>
    </source>
</evidence>
<organism evidence="4 5">
    <name type="scientific">Tritrichomonas musculus</name>
    <dbReference type="NCBI Taxonomy" id="1915356"/>
    <lineage>
        <taxon>Eukaryota</taxon>
        <taxon>Metamonada</taxon>
        <taxon>Parabasalia</taxon>
        <taxon>Tritrichomonadida</taxon>
        <taxon>Tritrichomonadidae</taxon>
        <taxon>Tritrichomonas</taxon>
    </lineage>
</organism>
<proteinExistence type="predicted"/>
<evidence type="ECO:0000259" key="3">
    <source>
        <dbReference type="PROSITE" id="PS50234"/>
    </source>
</evidence>
<dbReference type="SUPFAM" id="SSF54495">
    <property type="entry name" value="UBC-like"/>
    <property type="match status" value="1"/>
</dbReference>
<dbReference type="Pfam" id="PF00179">
    <property type="entry name" value="UQ_con"/>
    <property type="match status" value="1"/>
</dbReference>
<dbReference type="Gene3D" id="3.10.110.10">
    <property type="entry name" value="Ubiquitin Conjugating Enzyme"/>
    <property type="match status" value="1"/>
</dbReference>
<dbReference type="Gene3D" id="3.40.50.410">
    <property type="entry name" value="von Willebrand factor, type A domain"/>
    <property type="match status" value="1"/>
</dbReference>